<protein>
    <submittedName>
        <fullName evidence="1">Uncharacterized protein</fullName>
    </submittedName>
</protein>
<reference evidence="1" key="1">
    <citation type="submission" date="2014-11" db="EMBL/GenBank/DDBJ databases">
        <authorList>
            <person name="Amaro Gonzalez C."/>
        </authorList>
    </citation>
    <scope>NUCLEOTIDE SEQUENCE</scope>
</reference>
<accession>A0A0E9Q4N5</accession>
<proteinExistence type="predicted"/>
<evidence type="ECO:0000313" key="1">
    <source>
        <dbReference type="EMBL" id="JAH11073.1"/>
    </source>
</evidence>
<organism evidence="1">
    <name type="scientific">Anguilla anguilla</name>
    <name type="common">European freshwater eel</name>
    <name type="synonym">Muraena anguilla</name>
    <dbReference type="NCBI Taxonomy" id="7936"/>
    <lineage>
        <taxon>Eukaryota</taxon>
        <taxon>Metazoa</taxon>
        <taxon>Chordata</taxon>
        <taxon>Craniata</taxon>
        <taxon>Vertebrata</taxon>
        <taxon>Euteleostomi</taxon>
        <taxon>Actinopterygii</taxon>
        <taxon>Neopterygii</taxon>
        <taxon>Teleostei</taxon>
        <taxon>Anguilliformes</taxon>
        <taxon>Anguillidae</taxon>
        <taxon>Anguilla</taxon>
    </lineage>
</organism>
<reference evidence="1" key="2">
    <citation type="journal article" date="2015" name="Fish Shellfish Immunol.">
        <title>Early steps in the European eel (Anguilla anguilla)-Vibrio vulnificus interaction in the gills: Role of the RtxA13 toxin.</title>
        <authorList>
            <person name="Callol A."/>
            <person name="Pajuelo D."/>
            <person name="Ebbesson L."/>
            <person name="Teles M."/>
            <person name="MacKenzie S."/>
            <person name="Amaro C."/>
        </authorList>
    </citation>
    <scope>NUCLEOTIDE SEQUENCE</scope>
</reference>
<name>A0A0E9Q4N5_ANGAN</name>
<sequence>MCSFGKNICVVNRSLPRDASFYIVFLFRLLITVLDTKTLTE</sequence>
<dbReference type="EMBL" id="GBXM01097504">
    <property type="protein sequence ID" value="JAH11073.1"/>
    <property type="molecule type" value="Transcribed_RNA"/>
</dbReference>
<dbReference type="AlphaFoldDB" id="A0A0E9Q4N5"/>